<dbReference type="GO" id="GO:0008610">
    <property type="term" value="P:lipid biosynthetic process"/>
    <property type="evidence" value="ECO:0007669"/>
    <property type="project" value="TreeGrafter"/>
</dbReference>
<dbReference type="RefSeq" id="WP_203994555.1">
    <property type="nucleotide sequence ID" value="NZ_BOPG01000024.1"/>
</dbReference>
<dbReference type="PANTHER" id="PTHR11487">
    <property type="entry name" value="THIOESTERASE"/>
    <property type="match status" value="1"/>
</dbReference>
<feature type="domain" description="Thioesterase" evidence="2">
    <location>
        <begin position="6"/>
        <end position="213"/>
    </location>
</feature>
<reference evidence="3" key="1">
    <citation type="submission" date="2021-01" db="EMBL/GenBank/DDBJ databases">
        <title>Whole genome shotgun sequence of Virgisporangium aurantiacum NBRC 16421.</title>
        <authorList>
            <person name="Komaki H."/>
            <person name="Tamura T."/>
        </authorList>
    </citation>
    <scope>NUCLEOTIDE SEQUENCE</scope>
    <source>
        <strain evidence="3">NBRC 16421</strain>
    </source>
</reference>
<comment type="caution">
    <text evidence="3">The sequence shown here is derived from an EMBL/GenBank/DDBJ whole genome shotgun (WGS) entry which is preliminary data.</text>
</comment>
<evidence type="ECO:0000313" key="4">
    <source>
        <dbReference type="Proteomes" id="UP000612585"/>
    </source>
</evidence>
<evidence type="ECO:0000259" key="2">
    <source>
        <dbReference type="Pfam" id="PF00975"/>
    </source>
</evidence>
<organism evidence="3 4">
    <name type="scientific">Virgisporangium aurantiacum</name>
    <dbReference type="NCBI Taxonomy" id="175570"/>
    <lineage>
        <taxon>Bacteria</taxon>
        <taxon>Bacillati</taxon>
        <taxon>Actinomycetota</taxon>
        <taxon>Actinomycetes</taxon>
        <taxon>Micromonosporales</taxon>
        <taxon>Micromonosporaceae</taxon>
        <taxon>Virgisporangium</taxon>
    </lineage>
</organism>
<dbReference type="PANTHER" id="PTHR11487:SF0">
    <property type="entry name" value="S-ACYL FATTY ACID SYNTHASE THIOESTERASE, MEDIUM CHAIN"/>
    <property type="match status" value="1"/>
</dbReference>
<dbReference type="SUPFAM" id="SSF53474">
    <property type="entry name" value="alpha/beta-Hydrolases"/>
    <property type="match status" value="1"/>
</dbReference>
<dbReference type="InterPro" id="IPR001031">
    <property type="entry name" value="Thioesterase"/>
</dbReference>
<evidence type="ECO:0000313" key="3">
    <source>
        <dbReference type="EMBL" id="GIJ56357.1"/>
    </source>
</evidence>
<dbReference type="Pfam" id="PF00975">
    <property type="entry name" value="Thioesterase"/>
    <property type="match status" value="1"/>
</dbReference>
<comment type="similarity">
    <text evidence="1">Belongs to the thioesterase family.</text>
</comment>
<evidence type="ECO:0000256" key="1">
    <source>
        <dbReference type="ARBA" id="ARBA00007169"/>
    </source>
</evidence>
<gene>
    <name evidence="3" type="ORF">Vau01_038730</name>
</gene>
<dbReference type="InterPro" id="IPR029058">
    <property type="entry name" value="AB_hydrolase_fold"/>
</dbReference>
<sequence length="364" mass="39022">METAALFCLPYAGGDELAYWRWADLLAGTARVHAIGREGAPSVDRVCDRIAAEDGPFAIYGHSMGARLGFEVARELRRRGAPLPVRFYVGGAHPPDVREPIARVAHIDIGEFIDQLVTRADTPAAVRDDPDIRAAVEPALAADLAWLQAYRFRPEPPLPVPIVAFAATDDHEVPRDLMLGWARHTSAWFRHHTLAAGHLFVGTHAADVTALVERSGDTGTAPPGYDEVHLWRVEPSTMDKAERLVLERYPSGTAGSRVVTAAGGGTVLVAIGPSVRAVAVERVRPIDDLDALCARLDPDERAAVLGEPEEDQVRAALQALTAHAVRAAGAVRRLDLGNAVAAIATAGAPDPVRIRYETTTGDAR</sequence>
<keyword evidence="4" id="KW-1185">Reference proteome</keyword>
<dbReference type="AlphaFoldDB" id="A0A8J3Z421"/>
<dbReference type="Gene3D" id="3.40.50.1820">
    <property type="entry name" value="alpha/beta hydrolase"/>
    <property type="match status" value="1"/>
</dbReference>
<dbReference type="EMBL" id="BOPG01000024">
    <property type="protein sequence ID" value="GIJ56357.1"/>
    <property type="molecule type" value="Genomic_DNA"/>
</dbReference>
<protein>
    <recommendedName>
        <fullName evidence="2">Thioesterase domain-containing protein</fullName>
    </recommendedName>
</protein>
<dbReference type="Proteomes" id="UP000612585">
    <property type="component" value="Unassembled WGS sequence"/>
</dbReference>
<dbReference type="InterPro" id="IPR012223">
    <property type="entry name" value="TEII"/>
</dbReference>
<name>A0A8J3Z421_9ACTN</name>
<accession>A0A8J3Z421</accession>
<proteinExistence type="inferred from homology"/>